<dbReference type="AlphaFoldDB" id="A0A843THW9"/>
<proteinExistence type="predicted"/>
<evidence type="ECO:0000256" key="1">
    <source>
        <dbReference type="SAM" id="MobiDB-lite"/>
    </source>
</evidence>
<protein>
    <submittedName>
        <fullName evidence="2">Uncharacterized protein</fullName>
    </submittedName>
</protein>
<comment type="caution">
    <text evidence="2">The sequence shown here is derived from an EMBL/GenBank/DDBJ whole genome shotgun (WGS) entry which is preliminary data.</text>
</comment>
<feature type="compositionally biased region" description="Basic and acidic residues" evidence="1">
    <location>
        <begin position="17"/>
        <end position="40"/>
    </location>
</feature>
<evidence type="ECO:0000313" key="2">
    <source>
        <dbReference type="EMBL" id="MQL71378.1"/>
    </source>
</evidence>
<sequence>MVGGSLGPEEEGPDEEAPAKEDPGRTSTEEEGKGVVEEVKGVGEEICRERGLLGTGGARGAVDEVGGEGGAGVGRVEGSGTTACASPTAAEISRDDRPSACCDSAGTAAANLDVATSSDGSTFATDAAPAGSVVASGTSSCISGTSSIMASPSATEILYVHCLVSTDLSLHKGEPLLLLRSEELSAVAPKTSRDDGCGHGIRSMYKSL</sequence>
<name>A0A843THW9_COLES</name>
<dbReference type="Proteomes" id="UP000652761">
    <property type="component" value="Unassembled WGS sequence"/>
</dbReference>
<reference evidence="2" key="1">
    <citation type="submission" date="2017-07" db="EMBL/GenBank/DDBJ databases">
        <title>Taro Niue Genome Assembly and Annotation.</title>
        <authorList>
            <person name="Atibalentja N."/>
            <person name="Keating K."/>
            <person name="Fields C.J."/>
        </authorList>
    </citation>
    <scope>NUCLEOTIDE SEQUENCE</scope>
    <source>
        <strain evidence="2">Niue_2</strain>
        <tissue evidence="2">Leaf</tissue>
    </source>
</reference>
<keyword evidence="3" id="KW-1185">Reference proteome</keyword>
<feature type="region of interest" description="Disordered" evidence="1">
    <location>
        <begin position="1"/>
        <end position="40"/>
    </location>
</feature>
<evidence type="ECO:0000313" key="3">
    <source>
        <dbReference type="Proteomes" id="UP000652761"/>
    </source>
</evidence>
<gene>
    <name evidence="2" type="ORF">Taro_003696</name>
</gene>
<organism evidence="2 3">
    <name type="scientific">Colocasia esculenta</name>
    <name type="common">Wild taro</name>
    <name type="synonym">Arum esculentum</name>
    <dbReference type="NCBI Taxonomy" id="4460"/>
    <lineage>
        <taxon>Eukaryota</taxon>
        <taxon>Viridiplantae</taxon>
        <taxon>Streptophyta</taxon>
        <taxon>Embryophyta</taxon>
        <taxon>Tracheophyta</taxon>
        <taxon>Spermatophyta</taxon>
        <taxon>Magnoliopsida</taxon>
        <taxon>Liliopsida</taxon>
        <taxon>Araceae</taxon>
        <taxon>Aroideae</taxon>
        <taxon>Colocasieae</taxon>
        <taxon>Colocasia</taxon>
    </lineage>
</organism>
<accession>A0A843THW9</accession>
<dbReference type="EMBL" id="NMUH01000096">
    <property type="protein sequence ID" value="MQL71378.1"/>
    <property type="molecule type" value="Genomic_DNA"/>
</dbReference>